<dbReference type="GO" id="GO:0071555">
    <property type="term" value="P:cell wall organization"/>
    <property type="evidence" value="ECO:0007669"/>
    <property type="project" value="UniProtKB-KW"/>
</dbReference>
<comment type="subcellular location">
    <subcellularLocation>
        <location evidence="3 20">Cytoplasm</location>
    </subcellularLocation>
</comment>
<comment type="catalytic activity">
    <reaction evidence="19 20">
        <text>UDP-N-acetyl-alpha-D-muramate + NADP(+) = UDP-N-acetyl-3-O-(1-carboxyvinyl)-alpha-D-glucosamine + NADPH + H(+)</text>
        <dbReference type="Rhea" id="RHEA:12248"/>
        <dbReference type="ChEBI" id="CHEBI:15378"/>
        <dbReference type="ChEBI" id="CHEBI:57783"/>
        <dbReference type="ChEBI" id="CHEBI:58349"/>
        <dbReference type="ChEBI" id="CHEBI:68483"/>
        <dbReference type="ChEBI" id="CHEBI:70757"/>
        <dbReference type="EC" id="1.3.1.98"/>
    </reaction>
</comment>
<dbReference type="InterPro" id="IPR011601">
    <property type="entry name" value="MurB_C"/>
</dbReference>
<feature type="domain" description="FAD-binding PCMH-type" evidence="21">
    <location>
        <begin position="7"/>
        <end position="183"/>
    </location>
</feature>
<keyword evidence="17 20" id="KW-0961">Cell wall biogenesis/degradation</keyword>
<evidence type="ECO:0000256" key="13">
    <source>
        <dbReference type="ARBA" id="ARBA00022960"/>
    </source>
</evidence>
<dbReference type="NCBIfam" id="TIGR00179">
    <property type="entry name" value="murB"/>
    <property type="match status" value="1"/>
</dbReference>
<dbReference type="GO" id="GO:0008360">
    <property type="term" value="P:regulation of cell shape"/>
    <property type="evidence" value="ECO:0007669"/>
    <property type="project" value="UniProtKB-KW"/>
</dbReference>
<dbReference type="RefSeq" id="WP_070047734.1">
    <property type="nucleotide sequence ID" value="NZ_CBCSDO010000020.1"/>
</dbReference>
<evidence type="ECO:0000256" key="6">
    <source>
        <dbReference type="ARBA" id="ARBA00012518"/>
    </source>
</evidence>
<evidence type="ECO:0000256" key="3">
    <source>
        <dbReference type="ARBA" id="ARBA00004496"/>
    </source>
</evidence>
<dbReference type="InterPro" id="IPR036318">
    <property type="entry name" value="FAD-bd_PCMH-like_sf"/>
</dbReference>
<keyword evidence="16 20" id="KW-0131">Cell cycle</keyword>
<dbReference type="EC" id="1.3.1.98" evidence="6 20"/>
<dbReference type="EMBL" id="MKEK01000001">
    <property type="protein sequence ID" value="OEY68167.1"/>
    <property type="molecule type" value="Genomic_DNA"/>
</dbReference>
<evidence type="ECO:0000259" key="21">
    <source>
        <dbReference type="PROSITE" id="PS51387"/>
    </source>
</evidence>
<evidence type="ECO:0000256" key="15">
    <source>
        <dbReference type="ARBA" id="ARBA00023002"/>
    </source>
</evidence>
<dbReference type="Pfam" id="PF02873">
    <property type="entry name" value="MurB_C"/>
    <property type="match status" value="1"/>
</dbReference>
<comment type="caution">
    <text evidence="22">The sequence shown here is derived from an EMBL/GenBank/DDBJ whole genome shotgun (WGS) entry which is preliminary data.</text>
</comment>
<evidence type="ECO:0000313" key="23">
    <source>
        <dbReference type="Proteomes" id="UP000242258"/>
    </source>
</evidence>
<dbReference type="InterPro" id="IPR016166">
    <property type="entry name" value="FAD-bd_PCMH"/>
</dbReference>
<dbReference type="AlphaFoldDB" id="A0A1E7Q1W3"/>
<keyword evidence="14 20" id="KW-0573">Peptidoglycan synthesis</keyword>
<reference evidence="23" key="1">
    <citation type="submission" date="2016-09" db="EMBL/GenBank/DDBJ databases">
        <authorList>
            <person name="Wan X."/>
            <person name="Hou S."/>
        </authorList>
    </citation>
    <scope>NUCLEOTIDE SEQUENCE [LARGE SCALE GENOMIC DNA]</scope>
    <source>
        <strain evidence="23">KH87</strain>
    </source>
</reference>
<dbReference type="Gene3D" id="3.30.43.10">
    <property type="entry name" value="Uridine Diphospho-n-acetylenolpyruvylglucosamine Reductase, domain 2"/>
    <property type="match status" value="1"/>
</dbReference>
<accession>A0A1E7Q1W3</accession>
<dbReference type="GO" id="GO:0051301">
    <property type="term" value="P:cell division"/>
    <property type="evidence" value="ECO:0007669"/>
    <property type="project" value="UniProtKB-KW"/>
</dbReference>
<dbReference type="Gene3D" id="3.90.78.10">
    <property type="entry name" value="UDP-N-acetylenolpyruvoylglucosamine reductase, C-terminal domain"/>
    <property type="match status" value="1"/>
</dbReference>
<dbReference type="Proteomes" id="UP000242258">
    <property type="component" value="Unassembled WGS sequence"/>
</dbReference>
<feature type="active site" description="Proton donor" evidence="20">
    <location>
        <position position="228"/>
    </location>
</feature>
<feature type="active site" evidence="20">
    <location>
        <position position="324"/>
    </location>
</feature>
<dbReference type="InterPro" id="IPR016169">
    <property type="entry name" value="FAD-bd_PCMH_sub2"/>
</dbReference>
<feature type="active site" evidence="20">
    <location>
        <position position="159"/>
    </location>
</feature>
<dbReference type="GO" id="GO:0005829">
    <property type="term" value="C:cytosol"/>
    <property type="evidence" value="ECO:0007669"/>
    <property type="project" value="TreeGrafter"/>
</dbReference>
<comment type="similarity">
    <text evidence="5 20">Belongs to the MurB family.</text>
</comment>
<evidence type="ECO:0000256" key="14">
    <source>
        <dbReference type="ARBA" id="ARBA00022984"/>
    </source>
</evidence>
<evidence type="ECO:0000256" key="20">
    <source>
        <dbReference type="HAMAP-Rule" id="MF_00037"/>
    </source>
</evidence>
<dbReference type="OrthoDB" id="9804753at2"/>
<keyword evidence="12 20" id="KW-0521">NADP</keyword>
<dbReference type="PANTHER" id="PTHR21071">
    <property type="entry name" value="UDP-N-ACETYLENOLPYRUVOYLGLUCOSAMINE REDUCTASE"/>
    <property type="match status" value="1"/>
</dbReference>
<evidence type="ECO:0000256" key="2">
    <source>
        <dbReference type="ARBA" id="ARBA00003921"/>
    </source>
</evidence>
<evidence type="ECO:0000256" key="17">
    <source>
        <dbReference type="ARBA" id="ARBA00023316"/>
    </source>
</evidence>
<dbReference type="SUPFAM" id="SSF56176">
    <property type="entry name" value="FAD-binding/transporter-associated domain-like"/>
    <property type="match status" value="1"/>
</dbReference>
<comment type="pathway">
    <text evidence="4 20">Cell wall biogenesis; peptidoglycan biosynthesis.</text>
</comment>
<keyword evidence="15 20" id="KW-0560">Oxidoreductase</keyword>
<name>A0A1E7Q1W3_9GAMM</name>
<comment type="function">
    <text evidence="2 20">Cell wall formation.</text>
</comment>
<comment type="cofactor">
    <cofactor evidence="1 20">
        <name>FAD</name>
        <dbReference type="ChEBI" id="CHEBI:57692"/>
    </cofactor>
</comment>
<dbReference type="GO" id="GO:0008762">
    <property type="term" value="F:UDP-N-acetylmuramate dehydrogenase activity"/>
    <property type="evidence" value="ECO:0007669"/>
    <property type="project" value="UniProtKB-UniRule"/>
</dbReference>
<keyword evidence="9 20" id="KW-0132">Cell division</keyword>
<evidence type="ECO:0000256" key="7">
    <source>
        <dbReference type="ARBA" id="ARBA00015188"/>
    </source>
</evidence>
<dbReference type="NCBIfam" id="NF000755">
    <property type="entry name" value="PRK00046.1"/>
    <property type="match status" value="1"/>
</dbReference>
<keyword evidence="13 20" id="KW-0133">Cell shape</keyword>
<dbReference type="GO" id="GO:0071949">
    <property type="term" value="F:FAD binding"/>
    <property type="evidence" value="ECO:0007669"/>
    <property type="project" value="InterPro"/>
</dbReference>
<dbReference type="HAMAP" id="MF_00037">
    <property type="entry name" value="MurB"/>
    <property type="match status" value="1"/>
</dbReference>
<evidence type="ECO:0000256" key="10">
    <source>
        <dbReference type="ARBA" id="ARBA00022630"/>
    </source>
</evidence>
<evidence type="ECO:0000256" key="1">
    <source>
        <dbReference type="ARBA" id="ARBA00001974"/>
    </source>
</evidence>
<dbReference type="InterPro" id="IPR006094">
    <property type="entry name" value="Oxid_FAD_bind_N"/>
</dbReference>
<dbReference type="STRING" id="1628148.BI198_00260"/>
<evidence type="ECO:0000256" key="16">
    <source>
        <dbReference type="ARBA" id="ARBA00023306"/>
    </source>
</evidence>
<keyword evidence="8 20" id="KW-0963">Cytoplasm</keyword>
<protein>
    <recommendedName>
        <fullName evidence="7 20">UDP-N-acetylenolpyruvoylglucosamine reductase</fullName>
        <ecNumber evidence="6 20">1.3.1.98</ecNumber>
    </recommendedName>
    <alternativeName>
        <fullName evidence="18 20">UDP-N-acetylmuramate dehydrogenase</fullName>
    </alternativeName>
</protein>
<evidence type="ECO:0000256" key="5">
    <source>
        <dbReference type="ARBA" id="ARBA00010485"/>
    </source>
</evidence>
<dbReference type="Pfam" id="PF01565">
    <property type="entry name" value="FAD_binding_4"/>
    <property type="match status" value="1"/>
</dbReference>
<dbReference type="PANTHER" id="PTHR21071:SF4">
    <property type="entry name" value="UDP-N-ACETYLENOLPYRUVOYLGLUCOSAMINE REDUCTASE"/>
    <property type="match status" value="1"/>
</dbReference>
<evidence type="ECO:0000256" key="11">
    <source>
        <dbReference type="ARBA" id="ARBA00022827"/>
    </source>
</evidence>
<organism evidence="22 23">
    <name type="scientific">Rheinheimera salexigens</name>
    <dbReference type="NCBI Taxonomy" id="1628148"/>
    <lineage>
        <taxon>Bacteria</taxon>
        <taxon>Pseudomonadati</taxon>
        <taxon>Pseudomonadota</taxon>
        <taxon>Gammaproteobacteria</taxon>
        <taxon>Chromatiales</taxon>
        <taxon>Chromatiaceae</taxon>
        <taxon>Rheinheimera</taxon>
    </lineage>
</organism>
<dbReference type="InterPro" id="IPR016167">
    <property type="entry name" value="FAD-bd_PCMH_sub1"/>
</dbReference>
<evidence type="ECO:0000256" key="19">
    <source>
        <dbReference type="ARBA" id="ARBA00048914"/>
    </source>
</evidence>
<sequence length="337" mass="37402">MRILSQVSAEPFSTFRFKQNLAQVTELNSVAELAAYQPEQTPIVLGEGSNTIFLQDITTPICRYTAASKSILAIDDNYGLLHVESGHNWHDLVTWAVDNNWWGIENLALIPGSVGAAPVQNIGAYGVEFADRCLYVDFYHWQSQTVQRITAARCQFSYRDSIFKQHLAGKGIIIAVGLLLQKKALPILNYNGLDSLDSKASIQDVYNTVIRVRNSKLPSPDQLANCGSFFKNPIITQQQYAVLKQQFPKLPGYINNDTSIKVPAAWLLEQQGFKGFQHGGVGCYDKQPLVLVNYGNGTADELVELIQRIIQAVQCAYAIILQPEVRLLTATGMLHGE</sequence>
<evidence type="ECO:0000256" key="12">
    <source>
        <dbReference type="ARBA" id="ARBA00022857"/>
    </source>
</evidence>
<evidence type="ECO:0000256" key="9">
    <source>
        <dbReference type="ARBA" id="ARBA00022618"/>
    </source>
</evidence>
<keyword evidence="11 20" id="KW-0274">FAD</keyword>
<dbReference type="InterPro" id="IPR036635">
    <property type="entry name" value="MurB_C_sf"/>
</dbReference>
<dbReference type="UniPathway" id="UPA00219"/>
<dbReference type="InterPro" id="IPR003170">
    <property type="entry name" value="MurB"/>
</dbReference>
<evidence type="ECO:0000313" key="22">
    <source>
        <dbReference type="EMBL" id="OEY68167.1"/>
    </source>
</evidence>
<keyword evidence="23" id="KW-1185">Reference proteome</keyword>
<evidence type="ECO:0000256" key="8">
    <source>
        <dbReference type="ARBA" id="ARBA00022490"/>
    </source>
</evidence>
<dbReference type="GO" id="GO:0009252">
    <property type="term" value="P:peptidoglycan biosynthetic process"/>
    <property type="evidence" value="ECO:0007669"/>
    <property type="project" value="UniProtKB-UniRule"/>
</dbReference>
<gene>
    <name evidence="20" type="primary">murB</name>
    <name evidence="22" type="ORF">BI198_00260</name>
</gene>
<evidence type="ECO:0000256" key="18">
    <source>
        <dbReference type="ARBA" id="ARBA00031026"/>
    </source>
</evidence>
<proteinExistence type="inferred from homology"/>
<evidence type="ECO:0000256" key="4">
    <source>
        <dbReference type="ARBA" id="ARBA00004752"/>
    </source>
</evidence>
<dbReference type="PROSITE" id="PS51387">
    <property type="entry name" value="FAD_PCMH"/>
    <property type="match status" value="1"/>
</dbReference>
<dbReference type="SUPFAM" id="SSF56194">
    <property type="entry name" value="Uridine diphospho-N-Acetylenolpyruvylglucosamine reductase, MurB, C-terminal domain"/>
    <property type="match status" value="1"/>
</dbReference>
<keyword evidence="10 20" id="KW-0285">Flavoprotein</keyword>
<dbReference type="Gene3D" id="3.30.465.10">
    <property type="match status" value="1"/>
</dbReference>